<dbReference type="Proteomes" id="UP001280121">
    <property type="component" value="Unassembled WGS sequence"/>
</dbReference>
<name>A0AAD9X4B1_9ROSI</name>
<organism evidence="1 2">
    <name type="scientific">Dipteronia dyeriana</name>
    <dbReference type="NCBI Taxonomy" id="168575"/>
    <lineage>
        <taxon>Eukaryota</taxon>
        <taxon>Viridiplantae</taxon>
        <taxon>Streptophyta</taxon>
        <taxon>Embryophyta</taxon>
        <taxon>Tracheophyta</taxon>
        <taxon>Spermatophyta</taxon>
        <taxon>Magnoliopsida</taxon>
        <taxon>eudicotyledons</taxon>
        <taxon>Gunneridae</taxon>
        <taxon>Pentapetalae</taxon>
        <taxon>rosids</taxon>
        <taxon>malvids</taxon>
        <taxon>Sapindales</taxon>
        <taxon>Sapindaceae</taxon>
        <taxon>Hippocastanoideae</taxon>
        <taxon>Acereae</taxon>
        <taxon>Dipteronia</taxon>
    </lineage>
</organism>
<evidence type="ECO:0008006" key="3">
    <source>
        <dbReference type="Google" id="ProtNLM"/>
    </source>
</evidence>
<evidence type="ECO:0000313" key="1">
    <source>
        <dbReference type="EMBL" id="KAK2652575.1"/>
    </source>
</evidence>
<evidence type="ECO:0000313" key="2">
    <source>
        <dbReference type="Proteomes" id="UP001280121"/>
    </source>
</evidence>
<reference evidence="1" key="1">
    <citation type="journal article" date="2023" name="Plant J.">
        <title>Genome sequences and population genomics provide insights into the demographic history, inbreeding, and mutation load of two 'living fossil' tree species of Dipteronia.</title>
        <authorList>
            <person name="Feng Y."/>
            <person name="Comes H.P."/>
            <person name="Chen J."/>
            <person name="Zhu S."/>
            <person name="Lu R."/>
            <person name="Zhang X."/>
            <person name="Li P."/>
            <person name="Qiu J."/>
            <person name="Olsen K.M."/>
            <person name="Qiu Y."/>
        </authorList>
    </citation>
    <scope>NUCLEOTIDE SEQUENCE</scope>
    <source>
        <strain evidence="1">KIB01</strain>
    </source>
</reference>
<dbReference type="EMBL" id="JANJYI010000004">
    <property type="protein sequence ID" value="KAK2652575.1"/>
    <property type="molecule type" value="Genomic_DNA"/>
</dbReference>
<comment type="caution">
    <text evidence="1">The sequence shown here is derived from an EMBL/GenBank/DDBJ whole genome shotgun (WGS) entry which is preliminary data.</text>
</comment>
<proteinExistence type="predicted"/>
<dbReference type="PANTHER" id="PTHR36617">
    <property type="entry name" value="PROTEIN, PUTATIVE-RELATED"/>
    <property type="match status" value="1"/>
</dbReference>
<accession>A0AAD9X4B1</accession>
<protein>
    <recommendedName>
        <fullName evidence="3">Reverse transcriptase zinc-binding domain-containing protein</fullName>
    </recommendedName>
</protein>
<sequence length="138" mass="16063">MRDKGLSLRAKWIWRFGREDSALWRKVICTKYGLSCNSVLWKGINIRTGSNFVRSINKLFCENHRAFSIVHNGINVVVGSGSKVRLWQDVKWDSVPLMTIFPRIFALATNKKGTISEYGNWAESRWVWNVSLRRVLFN</sequence>
<dbReference type="PANTHER" id="PTHR36617:SF5">
    <property type="entry name" value="OS05G0421675 PROTEIN"/>
    <property type="match status" value="1"/>
</dbReference>
<keyword evidence="2" id="KW-1185">Reference proteome</keyword>
<gene>
    <name evidence="1" type="ORF">Ddye_012431</name>
</gene>
<dbReference type="AlphaFoldDB" id="A0AAD9X4B1"/>